<feature type="repeat" description="WD" evidence="1">
    <location>
        <begin position="67"/>
        <end position="99"/>
    </location>
</feature>
<name>A0A8S1THL1_PAROT</name>
<dbReference type="PANTHER" id="PTHR19920">
    <property type="entry name" value="WD40 PROTEIN CIAO1"/>
    <property type="match status" value="1"/>
</dbReference>
<dbReference type="Proteomes" id="UP000683925">
    <property type="component" value="Unassembled WGS sequence"/>
</dbReference>
<dbReference type="EMBL" id="CAJJDP010000189">
    <property type="protein sequence ID" value="CAD8214662.1"/>
    <property type="molecule type" value="Genomic_DNA"/>
</dbReference>
<dbReference type="PANTHER" id="PTHR19920:SF0">
    <property type="entry name" value="CYTOSOLIC IRON-SULFUR PROTEIN ASSEMBLY PROTEIN CIAO1-RELATED"/>
    <property type="match status" value="1"/>
</dbReference>
<organism evidence="2 4">
    <name type="scientific">Paramecium octaurelia</name>
    <dbReference type="NCBI Taxonomy" id="43137"/>
    <lineage>
        <taxon>Eukaryota</taxon>
        <taxon>Sar</taxon>
        <taxon>Alveolata</taxon>
        <taxon>Ciliophora</taxon>
        <taxon>Intramacronucleata</taxon>
        <taxon>Oligohymenophorea</taxon>
        <taxon>Peniculida</taxon>
        <taxon>Parameciidae</taxon>
        <taxon>Paramecium</taxon>
    </lineage>
</organism>
<sequence length="355" mass="41376">MGSTESKTNHHFNRFSYELLPQTNEIKMEICMAIAINFTNTLLLAASTNDIKIIQVNEGQLFSIQNLKKHSDHVTTLNFFKIKNQFISGSADNSIIVWSTALLSNPKYLTKLKNHSFQITCLVISQNSEQVFISGSKDKQIKFWHQNNQTTSFDWTCWQTITEHTDQIYGLSISQDGNKLISCGRDGLILVMQKDSTQFWQVQQKIYKAIGFRLSFIDNEMFAFQPLILHNHRLRASQNLLVYSWNSNSRCYFKSKQISIKGEGQWCHIYFPQTYIPSKQILMAKNGQTVNLIRFSKTTQDYNYKLEQVIDYSNQFHKVIYQGQIFGAISDDGEYLILWDRNSSQIQIRQFKEYL</sequence>
<evidence type="ECO:0000313" key="3">
    <source>
        <dbReference type="EMBL" id="CAD8214662.1"/>
    </source>
</evidence>
<keyword evidence="1" id="KW-0853">WD repeat</keyword>
<gene>
    <name evidence="2" type="ORF">POCTA_138.1.T0250003</name>
    <name evidence="3" type="ORF">POCTA_138.1.T1850005</name>
</gene>
<dbReference type="PROSITE" id="PS50294">
    <property type="entry name" value="WD_REPEATS_REGION"/>
    <property type="match status" value="2"/>
</dbReference>
<keyword evidence="4" id="KW-1185">Reference proteome</keyword>
<dbReference type="SMART" id="SM00320">
    <property type="entry name" value="WD40"/>
    <property type="match status" value="3"/>
</dbReference>
<comment type="caution">
    <text evidence="2">The sequence shown here is derived from an EMBL/GenBank/DDBJ whole genome shotgun (WGS) entry which is preliminary data.</text>
</comment>
<feature type="repeat" description="WD" evidence="1">
    <location>
        <begin position="112"/>
        <end position="144"/>
    </location>
</feature>
<dbReference type="PROSITE" id="PS50082">
    <property type="entry name" value="WD_REPEATS_2"/>
    <property type="match status" value="2"/>
</dbReference>
<protein>
    <submittedName>
        <fullName evidence="2">Uncharacterized protein</fullName>
    </submittedName>
</protein>
<dbReference type="EMBL" id="CAJJDP010000025">
    <property type="protein sequence ID" value="CAD8151267.1"/>
    <property type="molecule type" value="Genomic_DNA"/>
</dbReference>
<dbReference type="AlphaFoldDB" id="A0A8S1THL1"/>
<dbReference type="OrthoDB" id="284782at2759"/>
<dbReference type="GO" id="GO:0097361">
    <property type="term" value="C:cytosolic [4Fe-4S] assembly targeting complex"/>
    <property type="evidence" value="ECO:0007669"/>
    <property type="project" value="TreeGrafter"/>
</dbReference>
<reference evidence="2" key="1">
    <citation type="submission" date="2021-01" db="EMBL/GenBank/DDBJ databases">
        <authorList>
            <consortium name="Genoscope - CEA"/>
            <person name="William W."/>
        </authorList>
    </citation>
    <scope>NUCLEOTIDE SEQUENCE</scope>
</reference>
<dbReference type="InterPro" id="IPR001680">
    <property type="entry name" value="WD40_rpt"/>
</dbReference>
<dbReference type="Pfam" id="PF00400">
    <property type="entry name" value="WD40"/>
    <property type="match status" value="3"/>
</dbReference>
<evidence type="ECO:0000313" key="2">
    <source>
        <dbReference type="EMBL" id="CAD8151267.1"/>
    </source>
</evidence>
<proteinExistence type="predicted"/>
<evidence type="ECO:0000256" key="1">
    <source>
        <dbReference type="PROSITE-ProRule" id="PRU00221"/>
    </source>
</evidence>
<dbReference type="GO" id="GO:0016226">
    <property type="term" value="P:iron-sulfur cluster assembly"/>
    <property type="evidence" value="ECO:0007669"/>
    <property type="project" value="TreeGrafter"/>
</dbReference>
<accession>A0A8S1THL1</accession>
<dbReference type="OMA" id="WATDNDI"/>
<evidence type="ECO:0000313" key="4">
    <source>
        <dbReference type="Proteomes" id="UP000683925"/>
    </source>
</evidence>